<accession>A0A078IUC8</accession>
<keyword evidence="4" id="KW-1185">Reference proteome</keyword>
<name>A0A078IUC8_BRANA</name>
<protein>
    <submittedName>
        <fullName evidence="3">BnaC09g51900D protein</fullName>
    </submittedName>
</protein>
<proteinExistence type="predicted"/>
<evidence type="ECO:0000259" key="2">
    <source>
        <dbReference type="Pfam" id="PF14111"/>
    </source>
</evidence>
<evidence type="ECO:0000256" key="1">
    <source>
        <dbReference type="SAM" id="MobiDB-lite"/>
    </source>
</evidence>
<dbReference type="AlphaFoldDB" id="A0A078IUC8"/>
<feature type="compositionally biased region" description="Polar residues" evidence="1">
    <location>
        <begin position="415"/>
        <end position="426"/>
    </location>
</feature>
<gene>
    <name evidence="3" type="primary">BnaC09g51900D</name>
    <name evidence="3" type="ORF">GSBRNA2T00011062001</name>
</gene>
<dbReference type="OMA" id="VEHTECT"/>
<evidence type="ECO:0000313" key="3">
    <source>
        <dbReference type="EMBL" id="CDY53602.1"/>
    </source>
</evidence>
<sequence length="638" mass="71626">MLSETRVLGVTSQDVMMDDSGGQGRPLGDPPDIPDSWARKLVGSSGGGMRRPEDVLDEKFVAERVTLEFPDGVDGEPVITIGTDVLEAMNDLWKQCMIVKVLGRNVPLMPLHRRLKELWKPKGAMVVMDLPRQYFMIRFGEEEDYMNALTGGPWRAFGSYLMVQAWNPEFDPVKDDITTTPVWVRISDLPVNFYHKAILFGIAKGVGKPIRVDATTSNLERARFARVCGEVNLKKPLKGSIMVNGARFYVSYEGLSNICSGCGLYGHMIHTCPSSARAREPMSAPRAQSNVAEMHPSQVEDGYTQVKRSGWKPVRSMDVAVAARGQRGNVNLGGRDSRLEKNMENITVSNSFERLREDLDSVNPREDTQSRDGNKENRDVNVERASQTGLVVFEAGPLKPIAGNQRNGKWRKNGPTKTNNRVQTQAKMKPVRGLVYGPTHQDSELSSTGKRMRVEPGDVGRSGGCFANENLVSGKESQHEQAKGMETPLVPTVAVEHTECTEKLGHSEMELELPDYLHYKKTAKILRKKIVGISSEYRYSDDIPTKQVVGNNSSEFLLSSEISRNFPTEFRGNKFPRKFRRPLFCRKCPRNIPRENFVGIFPRTDIFLGIFRGTRSSEYSEGTVPRYILRNILEHDLR</sequence>
<dbReference type="Pfam" id="PF14111">
    <property type="entry name" value="DUF4283"/>
    <property type="match status" value="1"/>
</dbReference>
<evidence type="ECO:0000313" key="4">
    <source>
        <dbReference type="Proteomes" id="UP000028999"/>
    </source>
</evidence>
<feature type="domain" description="DUF4283" evidence="2">
    <location>
        <begin position="90"/>
        <end position="172"/>
    </location>
</feature>
<dbReference type="EMBL" id="LK033219">
    <property type="protein sequence ID" value="CDY53602.1"/>
    <property type="molecule type" value="Genomic_DNA"/>
</dbReference>
<dbReference type="PANTHER" id="PTHR31286:SF99">
    <property type="entry name" value="DUF4283 DOMAIN-CONTAINING PROTEIN"/>
    <property type="match status" value="1"/>
</dbReference>
<dbReference type="Proteomes" id="UP000028999">
    <property type="component" value="Unassembled WGS sequence"/>
</dbReference>
<dbReference type="STRING" id="3708.A0A078IUC8"/>
<reference evidence="3 4" key="1">
    <citation type="journal article" date="2014" name="Science">
        <title>Plant genetics. Early allopolyploid evolution in the post-Neolithic Brassica napus oilseed genome.</title>
        <authorList>
            <person name="Chalhoub B."/>
            <person name="Denoeud F."/>
            <person name="Liu S."/>
            <person name="Parkin I.A."/>
            <person name="Tang H."/>
            <person name="Wang X."/>
            <person name="Chiquet J."/>
            <person name="Belcram H."/>
            <person name="Tong C."/>
            <person name="Samans B."/>
            <person name="Correa M."/>
            <person name="Da Silva C."/>
            <person name="Just J."/>
            <person name="Falentin C."/>
            <person name="Koh C.S."/>
            <person name="Le Clainche I."/>
            <person name="Bernard M."/>
            <person name="Bento P."/>
            <person name="Noel B."/>
            <person name="Labadie K."/>
            <person name="Alberti A."/>
            <person name="Charles M."/>
            <person name="Arnaud D."/>
            <person name="Guo H."/>
            <person name="Daviaud C."/>
            <person name="Alamery S."/>
            <person name="Jabbari K."/>
            <person name="Zhao M."/>
            <person name="Edger P.P."/>
            <person name="Chelaifa H."/>
            <person name="Tack D."/>
            <person name="Lassalle G."/>
            <person name="Mestiri I."/>
            <person name="Schnel N."/>
            <person name="Le Paslier M.C."/>
            <person name="Fan G."/>
            <person name="Renault V."/>
            <person name="Bayer P.E."/>
            <person name="Golicz A.A."/>
            <person name="Manoli S."/>
            <person name="Lee T.H."/>
            <person name="Thi V.H."/>
            <person name="Chalabi S."/>
            <person name="Hu Q."/>
            <person name="Fan C."/>
            <person name="Tollenaere R."/>
            <person name="Lu Y."/>
            <person name="Battail C."/>
            <person name="Shen J."/>
            <person name="Sidebottom C.H."/>
            <person name="Wang X."/>
            <person name="Canaguier A."/>
            <person name="Chauveau A."/>
            <person name="Berard A."/>
            <person name="Deniot G."/>
            <person name="Guan M."/>
            <person name="Liu Z."/>
            <person name="Sun F."/>
            <person name="Lim Y.P."/>
            <person name="Lyons E."/>
            <person name="Town C.D."/>
            <person name="Bancroft I."/>
            <person name="Wang X."/>
            <person name="Meng J."/>
            <person name="Ma J."/>
            <person name="Pires J.C."/>
            <person name="King G.J."/>
            <person name="Brunel D."/>
            <person name="Delourme R."/>
            <person name="Renard M."/>
            <person name="Aury J.M."/>
            <person name="Adams K.L."/>
            <person name="Batley J."/>
            <person name="Snowdon R.J."/>
            <person name="Tost J."/>
            <person name="Edwards D."/>
            <person name="Zhou Y."/>
            <person name="Hua W."/>
            <person name="Sharpe A.G."/>
            <person name="Paterson A.H."/>
            <person name="Guan C."/>
            <person name="Wincker P."/>
        </authorList>
    </citation>
    <scope>NUCLEOTIDE SEQUENCE [LARGE SCALE GENOMIC DNA]</scope>
    <source>
        <strain evidence="4">cv. Darmor-bzh</strain>
    </source>
</reference>
<feature type="region of interest" description="Disordered" evidence="1">
    <location>
        <begin position="399"/>
        <end position="463"/>
    </location>
</feature>
<feature type="compositionally biased region" description="Basic and acidic residues" evidence="1">
    <location>
        <begin position="355"/>
        <end position="382"/>
    </location>
</feature>
<dbReference type="Gramene" id="CDY53602">
    <property type="protein sequence ID" value="CDY53602"/>
    <property type="gene ID" value="GSBRNA2T00011062001"/>
</dbReference>
<dbReference type="PANTHER" id="PTHR31286">
    <property type="entry name" value="GLYCINE-RICH CELL WALL STRUCTURAL PROTEIN 1.8-LIKE"/>
    <property type="match status" value="1"/>
</dbReference>
<feature type="region of interest" description="Disordered" evidence="1">
    <location>
        <begin position="11"/>
        <end position="36"/>
    </location>
</feature>
<dbReference type="InterPro" id="IPR040256">
    <property type="entry name" value="At4g02000-like"/>
</dbReference>
<organism evidence="3 4">
    <name type="scientific">Brassica napus</name>
    <name type="common">Rape</name>
    <dbReference type="NCBI Taxonomy" id="3708"/>
    <lineage>
        <taxon>Eukaryota</taxon>
        <taxon>Viridiplantae</taxon>
        <taxon>Streptophyta</taxon>
        <taxon>Embryophyta</taxon>
        <taxon>Tracheophyta</taxon>
        <taxon>Spermatophyta</taxon>
        <taxon>Magnoliopsida</taxon>
        <taxon>eudicotyledons</taxon>
        <taxon>Gunneridae</taxon>
        <taxon>Pentapetalae</taxon>
        <taxon>rosids</taxon>
        <taxon>malvids</taxon>
        <taxon>Brassicales</taxon>
        <taxon>Brassicaceae</taxon>
        <taxon>Brassiceae</taxon>
        <taxon>Brassica</taxon>
    </lineage>
</organism>
<dbReference type="InterPro" id="IPR025558">
    <property type="entry name" value="DUF4283"/>
</dbReference>
<dbReference type="PaxDb" id="3708-A0A078IUC8"/>
<feature type="region of interest" description="Disordered" evidence="1">
    <location>
        <begin position="355"/>
        <end position="385"/>
    </location>
</feature>